<evidence type="ECO:0000313" key="3">
    <source>
        <dbReference type="EMBL" id="CAF9911341.1"/>
    </source>
</evidence>
<dbReference type="SUPFAM" id="SSF54236">
    <property type="entry name" value="Ubiquitin-like"/>
    <property type="match status" value="1"/>
</dbReference>
<dbReference type="Pfam" id="PF13881">
    <property type="entry name" value="Rad60-SLD_2"/>
    <property type="match status" value="1"/>
</dbReference>
<dbReference type="Proteomes" id="UP000664169">
    <property type="component" value="Unassembled WGS sequence"/>
</dbReference>
<feature type="region of interest" description="Disordered" evidence="1">
    <location>
        <begin position="1"/>
        <end position="32"/>
    </location>
</feature>
<evidence type="ECO:0000313" key="4">
    <source>
        <dbReference type="Proteomes" id="UP000664169"/>
    </source>
</evidence>
<protein>
    <recommendedName>
        <fullName evidence="2">UBL3-like ubiquitin domain-containing protein</fullName>
    </recommendedName>
</protein>
<dbReference type="InterPro" id="IPR040015">
    <property type="entry name" value="UBL3-like"/>
</dbReference>
<dbReference type="PANTHER" id="PTHR13169">
    <property type="entry name" value="UBIQUITIN-LIKE PROTEIN 3 HCG-1 PROTEIN"/>
    <property type="match status" value="1"/>
</dbReference>
<dbReference type="EMBL" id="CAJPDQ010000006">
    <property type="protein sequence ID" value="CAF9911341.1"/>
    <property type="molecule type" value="Genomic_DNA"/>
</dbReference>
<evidence type="ECO:0000256" key="1">
    <source>
        <dbReference type="SAM" id="MobiDB-lite"/>
    </source>
</evidence>
<dbReference type="PANTHER" id="PTHR13169:SF0">
    <property type="entry name" value="UBIQUITIN-LIKE PROTEIN 3"/>
    <property type="match status" value="1"/>
</dbReference>
<dbReference type="AlphaFoldDB" id="A0A8H3ERC0"/>
<dbReference type="InterPro" id="IPR039540">
    <property type="entry name" value="UBL3-like_ubiquitin_dom"/>
</dbReference>
<organism evidence="3 4">
    <name type="scientific">Gomphillus americanus</name>
    <dbReference type="NCBI Taxonomy" id="1940652"/>
    <lineage>
        <taxon>Eukaryota</taxon>
        <taxon>Fungi</taxon>
        <taxon>Dikarya</taxon>
        <taxon>Ascomycota</taxon>
        <taxon>Pezizomycotina</taxon>
        <taxon>Lecanoromycetes</taxon>
        <taxon>OSLEUM clade</taxon>
        <taxon>Ostropomycetidae</taxon>
        <taxon>Ostropales</taxon>
        <taxon>Graphidaceae</taxon>
        <taxon>Gomphilloideae</taxon>
        <taxon>Gomphillus</taxon>
    </lineage>
</organism>
<dbReference type="InterPro" id="IPR029071">
    <property type="entry name" value="Ubiquitin-like_domsf"/>
</dbReference>
<dbReference type="OrthoDB" id="1043111at2759"/>
<reference evidence="3" key="1">
    <citation type="submission" date="2021-03" db="EMBL/GenBank/DDBJ databases">
        <authorList>
            <person name="Tagirdzhanova G."/>
        </authorList>
    </citation>
    <scope>NUCLEOTIDE SEQUENCE</scope>
</reference>
<evidence type="ECO:0000259" key="2">
    <source>
        <dbReference type="Pfam" id="PF13881"/>
    </source>
</evidence>
<feature type="domain" description="UBL3-like ubiquitin" evidence="2">
    <location>
        <begin position="156"/>
        <end position="237"/>
    </location>
</feature>
<name>A0A8H3ERC0_9LECA</name>
<sequence length="252" mass="27869">MASSSPTATSNGAELHGQAHTEHSEFGQDVLNSISAISQPVEMLDLNSSKPTTHEEQQEGQIGIARSTSNAINTSEISPAQQETGAVATTRISEDESAIGPATEKPHANIEALPKSGPQLVITLLLHSTDTRHPYIINGKYLRRRNVQVDEDDPVNLTVYNLKDLIWRDWRDDWETRPASPASIRLIHMGRMLDDKANLKDSRFSTGESPHVVHMSIKPSEVIDEEDAKIAKGNTRDRDDTERRSGCRCIVM</sequence>
<dbReference type="Gene3D" id="3.10.20.90">
    <property type="entry name" value="Phosphatidylinositol 3-kinase Catalytic Subunit, Chain A, domain 1"/>
    <property type="match status" value="1"/>
</dbReference>
<gene>
    <name evidence="3" type="ORF">GOMPHAMPRED_007378</name>
</gene>
<keyword evidence="4" id="KW-1185">Reference proteome</keyword>
<feature type="compositionally biased region" description="Basic and acidic residues" evidence="1">
    <location>
        <begin position="17"/>
        <end position="26"/>
    </location>
</feature>
<comment type="caution">
    <text evidence="3">The sequence shown here is derived from an EMBL/GenBank/DDBJ whole genome shotgun (WGS) entry which is preliminary data.</text>
</comment>
<accession>A0A8H3ERC0</accession>
<proteinExistence type="predicted"/>
<feature type="compositionally biased region" description="Polar residues" evidence="1">
    <location>
        <begin position="1"/>
        <end position="12"/>
    </location>
</feature>